<proteinExistence type="predicted"/>
<dbReference type="Pfam" id="PF02557">
    <property type="entry name" value="VanY"/>
    <property type="match status" value="1"/>
</dbReference>
<dbReference type="GO" id="GO:0004180">
    <property type="term" value="F:carboxypeptidase activity"/>
    <property type="evidence" value="ECO:0007669"/>
    <property type="project" value="UniProtKB-KW"/>
</dbReference>
<reference evidence="4" key="1">
    <citation type="submission" date="2016-10" db="EMBL/GenBank/DDBJ databases">
        <authorList>
            <person name="Varghese N."/>
            <person name="Submissions S."/>
        </authorList>
    </citation>
    <scope>NUCLEOTIDE SEQUENCE [LARGE SCALE GENOMIC DNA]</scope>
    <source>
        <strain evidence="4">DSM 22951</strain>
    </source>
</reference>
<dbReference type="InterPro" id="IPR009045">
    <property type="entry name" value="Zn_M74/Hedgehog-like"/>
</dbReference>
<evidence type="ECO:0000313" key="3">
    <source>
        <dbReference type="EMBL" id="SSA34462.1"/>
    </source>
</evidence>
<dbReference type="InterPro" id="IPR003709">
    <property type="entry name" value="VanY-like_core_dom"/>
</dbReference>
<keyword evidence="3" id="KW-0378">Hydrolase</keyword>
<dbReference type="GO" id="GO:0006508">
    <property type="term" value="P:proteolysis"/>
    <property type="evidence" value="ECO:0007669"/>
    <property type="project" value="InterPro"/>
</dbReference>
<dbReference type="AlphaFoldDB" id="A0A2Y9BTR5"/>
<dbReference type="CDD" id="cd14814">
    <property type="entry name" value="Peptidase_M15"/>
    <property type="match status" value="1"/>
</dbReference>
<keyword evidence="3" id="KW-0645">Protease</keyword>
<evidence type="ECO:0000259" key="2">
    <source>
        <dbReference type="Pfam" id="PF02557"/>
    </source>
</evidence>
<feature type="chain" id="PRO_5015931412" evidence="1">
    <location>
        <begin position="29"/>
        <end position="241"/>
    </location>
</feature>
<dbReference type="EMBL" id="UESZ01000001">
    <property type="protein sequence ID" value="SSA34462.1"/>
    <property type="molecule type" value="Genomic_DNA"/>
</dbReference>
<dbReference type="SUPFAM" id="SSF55166">
    <property type="entry name" value="Hedgehog/DD-peptidase"/>
    <property type="match status" value="1"/>
</dbReference>
<gene>
    <name evidence="3" type="ORF">SAMN04489750_1784</name>
</gene>
<evidence type="ECO:0000256" key="1">
    <source>
        <dbReference type="SAM" id="SignalP"/>
    </source>
</evidence>
<dbReference type="OrthoDB" id="5496837at2"/>
<keyword evidence="4" id="KW-1185">Reference proteome</keyword>
<feature type="domain" description="D-alanyl-D-alanine carboxypeptidase-like core" evidence="2">
    <location>
        <begin position="128"/>
        <end position="241"/>
    </location>
</feature>
<dbReference type="Gene3D" id="3.30.1380.10">
    <property type="match status" value="1"/>
</dbReference>
<evidence type="ECO:0000313" key="4">
    <source>
        <dbReference type="Proteomes" id="UP000250028"/>
    </source>
</evidence>
<accession>A0A2Y9BTR5</accession>
<dbReference type="Proteomes" id="UP000250028">
    <property type="component" value="Unassembled WGS sequence"/>
</dbReference>
<keyword evidence="1" id="KW-0732">Signal</keyword>
<name>A0A2Y9BTR5_9MICO</name>
<protein>
    <submittedName>
        <fullName evidence="3">D-alanyl-D-alanine carboxypeptidase</fullName>
    </submittedName>
</protein>
<organism evidence="3 4">
    <name type="scientific">Branchiibius hedensis</name>
    <dbReference type="NCBI Taxonomy" id="672460"/>
    <lineage>
        <taxon>Bacteria</taxon>
        <taxon>Bacillati</taxon>
        <taxon>Actinomycetota</taxon>
        <taxon>Actinomycetes</taxon>
        <taxon>Micrococcales</taxon>
        <taxon>Dermacoccaceae</taxon>
        <taxon>Branchiibius</taxon>
    </lineage>
</organism>
<feature type="signal peptide" evidence="1">
    <location>
        <begin position="1"/>
        <end position="28"/>
    </location>
</feature>
<dbReference type="RefSeq" id="WP_109685069.1">
    <property type="nucleotide sequence ID" value="NZ_QGDN01000001.1"/>
</dbReference>
<sequence>MNIVKKTVTSAAVAVAALSVAQVAPANAGTSIRGWVAGDRSANVRSAPSTTARVVGHRGSHSFVSGTLVNGSWIKVPGGYINRGVIESQSTRFRTVNGRLSTSTLCPVNKQFNSPGSVGYGYTKNTQRYLNCYANQQLNSLEAAYKKQFGHYALIDLTYRPVAEQRYWFRVFGAPREAVPGTSNHGMAVAIDFRETDCRGEEFGWGGAGNRWLRINGGRYGFVNPFRYGTAGESYHFNFVG</sequence>
<keyword evidence="3" id="KW-0121">Carboxypeptidase</keyword>